<name>A0A1B0DKT0_PHLPP</name>
<reference evidence="1" key="1">
    <citation type="submission" date="2022-08" db="UniProtKB">
        <authorList>
            <consortium name="EnsemblMetazoa"/>
        </authorList>
    </citation>
    <scope>IDENTIFICATION</scope>
    <source>
        <strain evidence="1">Israel</strain>
    </source>
</reference>
<dbReference type="Proteomes" id="UP000092462">
    <property type="component" value="Unassembled WGS sequence"/>
</dbReference>
<dbReference type="InterPro" id="IPR002048">
    <property type="entry name" value="EF_hand_dom"/>
</dbReference>
<dbReference type="VEuPathDB" id="VectorBase:PPAI008874"/>
<organism evidence="1 2">
    <name type="scientific">Phlebotomus papatasi</name>
    <name type="common">Sandfly</name>
    <dbReference type="NCBI Taxonomy" id="29031"/>
    <lineage>
        <taxon>Eukaryota</taxon>
        <taxon>Metazoa</taxon>
        <taxon>Ecdysozoa</taxon>
        <taxon>Arthropoda</taxon>
        <taxon>Hexapoda</taxon>
        <taxon>Insecta</taxon>
        <taxon>Pterygota</taxon>
        <taxon>Neoptera</taxon>
        <taxon>Endopterygota</taxon>
        <taxon>Diptera</taxon>
        <taxon>Nematocera</taxon>
        <taxon>Psychodoidea</taxon>
        <taxon>Psychodidae</taxon>
        <taxon>Phlebotomus</taxon>
        <taxon>Phlebotomus</taxon>
    </lineage>
</organism>
<dbReference type="EnsemblMetazoa" id="PPAI008874-RA">
    <property type="protein sequence ID" value="PPAI008874-PA"/>
    <property type="gene ID" value="PPAI008874"/>
</dbReference>
<accession>A0A1B0DKT0</accession>
<dbReference type="GO" id="GO:0005509">
    <property type="term" value="F:calcium ion binding"/>
    <property type="evidence" value="ECO:0007669"/>
    <property type="project" value="InterPro"/>
</dbReference>
<dbReference type="InterPro" id="IPR018247">
    <property type="entry name" value="EF_Hand_1_Ca_BS"/>
</dbReference>
<evidence type="ECO:0000313" key="1">
    <source>
        <dbReference type="EnsemblMetazoa" id="PPAI008874-PA"/>
    </source>
</evidence>
<keyword evidence="2" id="KW-1185">Reference proteome</keyword>
<dbReference type="Pfam" id="PF13499">
    <property type="entry name" value="EF-hand_7"/>
    <property type="match status" value="1"/>
</dbReference>
<dbReference type="AlphaFoldDB" id="A0A1B0DKT0"/>
<dbReference type="Gene3D" id="1.10.238.10">
    <property type="entry name" value="EF-hand"/>
    <property type="match status" value="1"/>
</dbReference>
<dbReference type="InterPro" id="IPR011992">
    <property type="entry name" value="EF-hand-dom_pair"/>
</dbReference>
<dbReference type="SUPFAM" id="SSF47473">
    <property type="entry name" value="EF-hand"/>
    <property type="match status" value="1"/>
</dbReference>
<sequence length="68" mass="7871">MVFGNLRTAFDLLDRNQDGHVTANELQFMLRNLGIHVRDELIDDLMKEASKTGEIATTEQQRLDVRNR</sequence>
<dbReference type="SMART" id="SM00054">
    <property type="entry name" value="EFh"/>
    <property type="match status" value="1"/>
</dbReference>
<dbReference type="VEuPathDB" id="VectorBase:PPAPM1_000864"/>
<proteinExistence type="predicted"/>
<evidence type="ECO:0000313" key="2">
    <source>
        <dbReference type="Proteomes" id="UP000092462"/>
    </source>
</evidence>
<dbReference type="EMBL" id="AJVK01068416">
    <property type="status" value="NOT_ANNOTATED_CDS"/>
    <property type="molecule type" value="Genomic_DNA"/>
</dbReference>
<protein>
    <submittedName>
        <fullName evidence="1">Uncharacterized protein</fullName>
    </submittedName>
</protein>
<dbReference type="PROSITE" id="PS50222">
    <property type="entry name" value="EF_HAND_2"/>
    <property type="match status" value="1"/>
</dbReference>
<dbReference type="PROSITE" id="PS00018">
    <property type="entry name" value="EF_HAND_1"/>
    <property type="match status" value="1"/>
</dbReference>